<dbReference type="PANTHER" id="PTHR34148">
    <property type="entry name" value="ADENOSYLCOBINAMIDE-GDP RIBAZOLETRANSFERASE"/>
    <property type="match status" value="1"/>
</dbReference>
<sequence length="255" mass="25672">MSTRLAEERQLILLAVGFLTRLPVPPDPGYTSERMARATRYFPLVGLGIGAVLAVVYALAALVLPTVVAVLLALAAGVRLTGALHEDGLADMADGLGGGTTRAHALEIMRDSRIGSYGAVALGLVLALKAAALAHLGAGAVAALVAAHALSRLAVLLTMARMPYARPDGKAGFSTAGPGQDGMRIALATGLLTVLGLALASGLAAAVSAVLAAAAVTLWLGAMLRRRLGGYTGDGLGAVQQLSETAILLGLLAWA</sequence>
<dbReference type="HAMAP" id="MF_00719">
    <property type="entry name" value="CobS"/>
    <property type="match status" value="1"/>
</dbReference>
<evidence type="ECO:0000256" key="6">
    <source>
        <dbReference type="ARBA" id="ARBA00015850"/>
    </source>
</evidence>
<evidence type="ECO:0000256" key="12">
    <source>
        <dbReference type="ARBA" id="ARBA00022989"/>
    </source>
</evidence>
<evidence type="ECO:0000256" key="8">
    <source>
        <dbReference type="ARBA" id="ARBA00022573"/>
    </source>
</evidence>
<evidence type="ECO:0000256" key="1">
    <source>
        <dbReference type="ARBA" id="ARBA00001946"/>
    </source>
</evidence>
<evidence type="ECO:0000256" key="2">
    <source>
        <dbReference type="ARBA" id="ARBA00004651"/>
    </source>
</evidence>
<keyword evidence="7 19" id="KW-1003">Cell membrane</keyword>
<organism evidence="20 21">
    <name type="scientific">Rhodovulum euryhalinum</name>
    <dbReference type="NCBI Taxonomy" id="35805"/>
    <lineage>
        <taxon>Bacteria</taxon>
        <taxon>Pseudomonadati</taxon>
        <taxon>Pseudomonadota</taxon>
        <taxon>Alphaproteobacteria</taxon>
        <taxon>Rhodobacterales</taxon>
        <taxon>Paracoccaceae</taxon>
        <taxon>Rhodovulum</taxon>
    </lineage>
</organism>
<evidence type="ECO:0000256" key="10">
    <source>
        <dbReference type="ARBA" id="ARBA00022692"/>
    </source>
</evidence>
<feature type="transmembrane region" description="Helical" evidence="19">
    <location>
        <begin position="114"/>
        <end position="134"/>
    </location>
</feature>
<evidence type="ECO:0000313" key="20">
    <source>
        <dbReference type="EMBL" id="TCO73969.1"/>
    </source>
</evidence>
<comment type="function">
    <text evidence="14 19">Joins adenosylcobinamide-GDP and alpha-ribazole to generate adenosylcobalamin (Ado-cobalamin). Also synthesizes adenosylcobalamin 5'-phosphate from adenosylcobinamide-GDP and alpha-ribazole 5'-phosphate.</text>
</comment>
<evidence type="ECO:0000256" key="7">
    <source>
        <dbReference type="ARBA" id="ARBA00022475"/>
    </source>
</evidence>
<keyword evidence="8 19" id="KW-0169">Cobalamin biosynthesis</keyword>
<comment type="cofactor">
    <cofactor evidence="1 19">
        <name>Mg(2+)</name>
        <dbReference type="ChEBI" id="CHEBI:18420"/>
    </cofactor>
</comment>
<evidence type="ECO:0000256" key="4">
    <source>
        <dbReference type="ARBA" id="ARBA00010561"/>
    </source>
</evidence>
<evidence type="ECO:0000256" key="13">
    <source>
        <dbReference type="ARBA" id="ARBA00023136"/>
    </source>
</evidence>
<dbReference type="Pfam" id="PF02654">
    <property type="entry name" value="CobS"/>
    <property type="match status" value="1"/>
</dbReference>
<comment type="similarity">
    <text evidence="4 19">Belongs to the CobS family.</text>
</comment>
<dbReference type="EC" id="2.7.8.26" evidence="5 19"/>
<dbReference type="NCBIfam" id="TIGR00317">
    <property type="entry name" value="cobS"/>
    <property type="match status" value="1"/>
</dbReference>
<gene>
    <name evidence="19" type="primary">cobS</name>
    <name evidence="20" type="ORF">EV655_101125</name>
</gene>
<comment type="subcellular location">
    <subcellularLocation>
        <location evidence="2 19">Cell membrane</location>
        <topology evidence="2 19">Multi-pass membrane protein</topology>
    </subcellularLocation>
</comment>
<keyword evidence="21" id="KW-1185">Reference proteome</keyword>
<dbReference type="AlphaFoldDB" id="A0A4R2KSH4"/>
<reference evidence="20 21" key="1">
    <citation type="submission" date="2019-03" db="EMBL/GenBank/DDBJ databases">
        <title>Genomic Encyclopedia of Type Strains, Phase IV (KMG-IV): sequencing the most valuable type-strain genomes for metagenomic binning, comparative biology and taxonomic classification.</title>
        <authorList>
            <person name="Goeker M."/>
        </authorList>
    </citation>
    <scope>NUCLEOTIDE SEQUENCE [LARGE SCALE GENOMIC DNA]</scope>
    <source>
        <strain evidence="20 21">DSM 4868</strain>
    </source>
</reference>
<dbReference type="InterPro" id="IPR003805">
    <property type="entry name" value="CobS"/>
</dbReference>
<dbReference type="EMBL" id="SLWW01000001">
    <property type="protein sequence ID" value="TCO73969.1"/>
    <property type="molecule type" value="Genomic_DNA"/>
</dbReference>
<evidence type="ECO:0000256" key="9">
    <source>
        <dbReference type="ARBA" id="ARBA00022679"/>
    </source>
</evidence>
<dbReference type="Proteomes" id="UP000295142">
    <property type="component" value="Unassembled WGS sequence"/>
</dbReference>
<evidence type="ECO:0000256" key="15">
    <source>
        <dbReference type="ARBA" id="ARBA00032605"/>
    </source>
</evidence>
<evidence type="ECO:0000256" key="11">
    <source>
        <dbReference type="ARBA" id="ARBA00022842"/>
    </source>
</evidence>
<proteinExistence type="inferred from homology"/>
<dbReference type="UniPathway" id="UPA00148">
    <property type="reaction ID" value="UER00238"/>
</dbReference>
<keyword evidence="13 19" id="KW-0472">Membrane</keyword>
<evidence type="ECO:0000313" key="21">
    <source>
        <dbReference type="Proteomes" id="UP000295142"/>
    </source>
</evidence>
<protein>
    <recommendedName>
        <fullName evidence="6 19">Adenosylcobinamide-GDP ribazoletransferase</fullName>
        <ecNumber evidence="5 19">2.7.8.26</ecNumber>
    </recommendedName>
    <alternativeName>
        <fullName evidence="16 19">Cobalamin synthase</fullName>
    </alternativeName>
    <alternativeName>
        <fullName evidence="15 19">Cobalamin-5'-phosphate synthase</fullName>
    </alternativeName>
</protein>
<comment type="pathway">
    <text evidence="3 19">Cofactor biosynthesis; adenosylcobalamin biosynthesis; adenosylcobalamin from cob(II)yrinate a,c-diamide: step 7/7.</text>
</comment>
<evidence type="ECO:0000256" key="14">
    <source>
        <dbReference type="ARBA" id="ARBA00025228"/>
    </source>
</evidence>
<dbReference type="GO" id="GO:0009236">
    <property type="term" value="P:cobalamin biosynthetic process"/>
    <property type="evidence" value="ECO:0007669"/>
    <property type="project" value="UniProtKB-UniRule"/>
</dbReference>
<accession>A0A4R2KSH4</accession>
<keyword evidence="11 19" id="KW-0460">Magnesium</keyword>
<comment type="catalytic activity">
    <reaction evidence="17 19">
        <text>alpha-ribazole + adenosylcob(III)inamide-GDP = adenosylcob(III)alamin + GMP + H(+)</text>
        <dbReference type="Rhea" id="RHEA:16049"/>
        <dbReference type="ChEBI" id="CHEBI:10329"/>
        <dbReference type="ChEBI" id="CHEBI:15378"/>
        <dbReference type="ChEBI" id="CHEBI:18408"/>
        <dbReference type="ChEBI" id="CHEBI:58115"/>
        <dbReference type="ChEBI" id="CHEBI:60487"/>
        <dbReference type="EC" id="2.7.8.26"/>
    </reaction>
</comment>
<comment type="catalytic activity">
    <reaction evidence="18 19">
        <text>alpha-ribazole 5'-phosphate + adenosylcob(III)inamide-GDP = adenosylcob(III)alamin 5'-phosphate + GMP + H(+)</text>
        <dbReference type="Rhea" id="RHEA:23560"/>
        <dbReference type="ChEBI" id="CHEBI:15378"/>
        <dbReference type="ChEBI" id="CHEBI:57918"/>
        <dbReference type="ChEBI" id="CHEBI:58115"/>
        <dbReference type="ChEBI" id="CHEBI:60487"/>
        <dbReference type="ChEBI" id="CHEBI:60493"/>
        <dbReference type="EC" id="2.7.8.26"/>
    </reaction>
</comment>
<evidence type="ECO:0000256" key="5">
    <source>
        <dbReference type="ARBA" id="ARBA00013200"/>
    </source>
</evidence>
<feature type="transmembrane region" description="Helical" evidence="19">
    <location>
        <begin position="140"/>
        <end position="160"/>
    </location>
</feature>
<keyword evidence="9 19" id="KW-0808">Transferase</keyword>
<keyword evidence="10 19" id="KW-0812">Transmembrane</keyword>
<keyword evidence="12 19" id="KW-1133">Transmembrane helix</keyword>
<feature type="transmembrane region" description="Helical" evidence="19">
    <location>
        <begin position="205"/>
        <end position="224"/>
    </location>
</feature>
<comment type="caution">
    <text evidence="20">The sequence shown here is derived from an EMBL/GenBank/DDBJ whole genome shotgun (WGS) entry which is preliminary data.</text>
</comment>
<evidence type="ECO:0000256" key="18">
    <source>
        <dbReference type="ARBA" id="ARBA00049504"/>
    </source>
</evidence>
<evidence type="ECO:0000256" key="19">
    <source>
        <dbReference type="HAMAP-Rule" id="MF_00719"/>
    </source>
</evidence>
<dbReference type="GO" id="GO:0005886">
    <property type="term" value="C:plasma membrane"/>
    <property type="evidence" value="ECO:0007669"/>
    <property type="project" value="UniProtKB-SubCell"/>
</dbReference>
<evidence type="ECO:0000256" key="3">
    <source>
        <dbReference type="ARBA" id="ARBA00004663"/>
    </source>
</evidence>
<dbReference type="GO" id="GO:0008818">
    <property type="term" value="F:cobalamin 5'-phosphate synthase activity"/>
    <property type="evidence" value="ECO:0007669"/>
    <property type="project" value="UniProtKB-UniRule"/>
</dbReference>
<feature type="transmembrane region" description="Helical" evidence="19">
    <location>
        <begin position="47"/>
        <end position="74"/>
    </location>
</feature>
<dbReference type="OrthoDB" id="9794626at2"/>
<dbReference type="RefSeq" id="WP_132540221.1">
    <property type="nucleotide sequence ID" value="NZ_SLWW01000001.1"/>
</dbReference>
<name>A0A4R2KSH4_9RHOB</name>
<dbReference type="GO" id="GO:0051073">
    <property type="term" value="F:adenosylcobinamide-GDP ribazoletransferase activity"/>
    <property type="evidence" value="ECO:0007669"/>
    <property type="project" value="UniProtKB-UniRule"/>
</dbReference>
<evidence type="ECO:0000256" key="17">
    <source>
        <dbReference type="ARBA" id="ARBA00048623"/>
    </source>
</evidence>
<dbReference type="PANTHER" id="PTHR34148:SF1">
    <property type="entry name" value="ADENOSYLCOBINAMIDE-GDP RIBAZOLETRANSFERASE"/>
    <property type="match status" value="1"/>
</dbReference>
<evidence type="ECO:0000256" key="16">
    <source>
        <dbReference type="ARBA" id="ARBA00032853"/>
    </source>
</evidence>